<accession>A0ABT0H7B0</accession>
<sequence length="245" mass="26600">MKKNLLLLLCTTLFMFISCEDEPIDGDLTGGGEIPSCATAIENTVQAAVNFSASNADTYTQLCIAYRNALQSQILACGDDDGSVQLAIDALGDCLDENQQSTDVEGTWLLTSWLGENPIDLNNDGVESDNFLDEMDCYTNETIVFSNDGTAVAMSTSYAEFDVYIEVGTTNSYDYTVNCIDEIENTSATWEQSGNIISITDVDGTSEWTLNGNQLSIVVPSAFFAISEDASITVTEDLTFIYTKQ</sequence>
<keyword evidence="2" id="KW-1185">Reference proteome</keyword>
<gene>
    <name evidence="1" type="ORF">MUY34_04760</name>
</gene>
<dbReference type="Proteomes" id="UP001203687">
    <property type="component" value="Unassembled WGS sequence"/>
</dbReference>
<evidence type="ECO:0008006" key="3">
    <source>
        <dbReference type="Google" id="ProtNLM"/>
    </source>
</evidence>
<reference evidence="1" key="1">
    <citation type="submission" date="2022-04" db="EMBL/GenBank/DDBJ databases">
        <authorList>
            <person name="Ren T."/>
        </authorList>
    </citation>
    <scope>NUCLEOTIDE SEQUENCE</scope>
    <source>
        <strain evidence="1">F63249</strain>
    </source>
</reference>
<evidence type="ECO:0000313" key="1">
    <source>
        <dbReference type="EMBL" id="MCK8479919.1"/>
    </source>
</evidence>
<name>A0ABT0H7B0_9FLAO</name>
<evidence type="ECO:0000313" key="2">
    <source>
        <dbReference type="Proteomes" id="UP001203687"/>
    </source>
</evidence>
<dbReference type="PROSITE" id="PS51257">
    <property type="entry name" value="PROKAR_LIPOPROTEIN"/>
    <property type="match status" value="1"/>
</dbReference>
<organism evidence="1 2">
    <name type="scientific">Psychroserpens algicola</name>
    <dbReference type="NCBI Taxonomy" id="1719034"/>
    <lineage>
        <taxon>Bacteria</taxon>
        <taxon>Pseudomonadati</taxon>
        <taxon>Bacteroidota</taxon>
        <taxon>Flavobacteriia</taxon>
        <taxon>Flavobacteriales</taxon>
        <taxon>Flavobacteriaceae</taxon>
        <taxon>Psychroserpens</taxon>
    </lineage>
</organism>
<protein>
    <recommendedName>
        <fullName evidence="3">Lipocalin-like domain-containing protein</fullName>
    </recommendedName>
</protein>
<dbReference type="RefSeq" id="WP_204345916.1">
    <property type="nucleotide sequence ID" value="NZ_JACNMJ010000004.1"/>
</dbReference>
<comment type="caution">
    <text evidence="1">The sequence shown here is derived from an EMBL/GenBank/DDBJ whole genome shotgun (WGS) entry which is preliminary data.</text>
</comment>
<dbReference type="EMBL" id="JALPQF010000003">
    <property type="protein sequence ID" value="MCK8479919.1"/>
    <property type="molecule type" value="Genomic_DNA"/>
</dbReference>
<proteinExistence type="predicted"/>